<feature type="non-terminal residue" evidence="2">
    <location>
        <position position="1"/>
    </location>
</feature>
<reference evidence="2" key="1">
    <citation type="journal article" date="2014" name="Front. Microbiol.">
        <title>High frequency of phylogenetically diverse reductive dehalogenase-homologous genes in deep subseafloor sedimentary metagenomes.</title>
        <authorList>
            <person name="Kawai M."/>
            <person name="Futagami T."/>
            <person name="Toyoda A."/>
            <person name="Takaki Y."/>
            <person name="Nishi S."/>
            <person name="Hori S."/>
            <person name="Arai W."/>
            <person name="Tsubouchi T."/>
            <person name="Morono Y."/>
            <person name="Uchiyama I."/>
            <person name="Ito T."/>
            <person name="Fujiyama A."/>
            <person name="Inagaki F."/>
            <person name="Takami H."/>
        </authorList>
    </citation>
    <scope>NUCLEOTIDE SEQUENCE</scope>
    <source>
        <strain evidence="2">Expedition CK06-06</strain>
    </source>
</reference>
<sequence length="260" mass="28490">EEESQEIAIEYLLNCPTFKFDGIDIMIRSLVSRQPVWKTAVVSMLALALVVGLSLMVPSLSTKSAYAQATEIAENSPQVQAALGEEEIEVVKVIKLVDDKGTVMCEGTMGRLITAEVDLESQEVTEVKVAIKIVDMPELSEADEQEAINIARADPGVKELLDQGASIGMVFPMYSFGMRTDVETGETEEFSGMLVRVAIELGEKSWLAHVDLAEGKVVRLIEIQKLLPVGTFKLGDFEVDEEEGRVEFHIGNGGIERNTQ</sequence>
<keyword evidence="1" id="KW-1133">Transmembrane helix</keyword>
<gene>
    <name evidence="2" type="ORF">S03H2_03905</name>
</gene>
<accession>X1EF22</accession>
<dbReference type="EMBL" id="BARU01001495">
    <property type="protein sequence ID" value="GAH31217.1"/>
    <property type="molecule type" value="Genomic_DNA"/>
</dbReference>
<name>X1EF22_9ZZZZ</name>
<keyword evidence="1" id="KW-0472">Membrane</keyword>
<protein>
    <submittedName>
        <fullName evidence="2">Uncharacterized protein</fullName>
    </submittedName>
</protein>
<dbReference type="AlphaFoldDB" id="X1EF22"/>
<evidence type="ECO:0000256" key="1">
    <source>
        <dbReference type="SAM" id="Phobius"/>
    </source>
</evidence>
<evidence type="ECO:0000313" key="2">
    <source>
        <dbReference type="EMBL" id="GAH31217.1"/>
    </source>
</evidence>
<keyword evidence="1" id="KW-0812">Transmembrane</keyword>
<proteinExistence type="predicted"/>
<organism evidence="2">
    <name type="scientific">marine sediment metagenome</name>
    <dbReference type="NCBI Taxonomy" id="412755"/>
    <lineage>
        <taxon>unclassified sequences</taxon>
        <taxon>metagenomes</taxon>
        <taxon>ecological metagenomes</taxon>
    </lineage>
</organism>
<comment type="caution">
    <text evidence="2">The sequence shown here is derived from an EMBL/GenBank/DDBJ whole genome shotgun (WGS) entry which is preliminary data.</text>
</comment>
<feature type="transmembrane region" description="Helical" evidence="1">
    <location>
        <begin position="36"/>
        <end position="57"/>
    </location>
</feature>